<reference evidence="2 3" key="1">
    <citation type="journal article" date="2011" name="J. Genet. Genomics">
        <title>Unraveling the Acidithiobacillus caldus complete genome and its central metabolisms for carbon assimilation.</title>
        <authorList>
            <person name="You X.Y."/>
            <person name="Guo X."/>
            <person name="Zheng H.J."/>
            <person name="Zhang M.J."/>
            <person name="Liu L.J."/>
            <person name="Zhu Y.Q."/>
            <person name="Zhu B."/>
            <person name="Wang S.Y."/>
            <person name="Zhao G.P."/>
            <person name="Poetsch A."/>
            <person name="Jiang C.Y."/>
            <person name="Liu S.J."/>
        </authorList>
    </citation>
    <scope>NUCLEOTIDE SEQUENCE [LARGE SCALE GENOMIC DNA]</scope>
    <source>
        <strain evidence="2 3">SM-1</strain>
    </source>
</reference>
<feature type="transmembrane region" description="Helical" evidence="1">
    <location>
        <begin position="44"/>
        <end position="72"/>
    </location>
</feature>
<dbReference type="RefSeq" id="WP_014003100.1">
    <property type="nucleotide sequence ID" value="NC_015850.1"/>
</dbReference>
<evidence type="ECO:0000313" key="2">
    <source>
        <dbReference type="EMBL" id="AEK58528.1"/>
    </source>
</evidence>
<protein>
    <recommendedName>
        <fullName evidence="4">Nickel/cobalt efflux system</fullName>
    </recommendedName>
</protein>
<gene>
    <name evidence="2" type="ordered locus">Atc_1880</name>
</gene>
<organism evidence="2 3">
    <name type="scientific">Acidithiobacillus caldus (strain SM-1)</name>
    <dbReference type="NCBI Taxonomy" id="990288"/>
    <lineage>
        <taxon>Bacteria</taxon>
        <taxon>Pseudomonadati</taxon>
        <taxon>Pseudomonadota</taxon>
        <taxon>Acidithiobacillia</taxon>
        <taxon>Acidithiobacillales</taxon>
        <taxon>Acidithiobacillaceae</taxon>
        <taxon>Acidithiobacillus</taxon>
    </lineage>
</organism>
<dbReference type="STRING" id="990288.Atc_1880"/>
<sequence length="142" mass="15836">MSSTLLLLLLAAFLVALFHAILPDHWMPIAMLARTQRWPMRRALRVAAWAGFGHIAGSLILGVILLALGYGLERNFAHFARYQDEILGGILLITGAGLLLWQMIRGAPHPHPHLHDHDHDHDHTIMGMTTQGMYRWDALGGP</sequence>
<dbReference type="EMBL" id="CP002573">
    <property type="protein sequence ID" value="AEK58528.1"/>
    <property type="molecule type" value="Genomic_DNA"/>
</dbReference>
<accession>F9ZPU3</accession>
<dbReference type="GeneID" id="92931819"/>
<evidence type="ECO:0008006" key="4">
    <source>
        <dbReference type="Google" id="ProtNLM"/>
    </source>
</evidence>
<evidence type="ECO:0000313" key="3">
    <source>
        <dbReference type="Proteomes" id="UP000006135"/>
    </source>
</evidence>
<evidence type="ECO:0000256" key="1">
    <source>
        <dbReference type="SAM" id="Phobius"/>
    </source>
</evidence>
<keyword evidence="1" id="KW-0472">Membrane</keyword>
<dbReference type="OrthoDB" id="271709at2"/>
<keyword evidence="1" id="KW-0812">Transmembrane</keyword>
<dbReference type="AlphaFoldDB" id="F9ZPU3"/>
<keyword evidence="3" id="KW-1185">Reference proteome</keyword>
<proteinExistence type="predicted"/>
<name>F9ZPU3_ACICS</name>
<dbReference type="KEGG" id="acu:Atc_1880"/>
<keyword evidence="1" id="KW-1133">Transmembrane helix</keyword>
<dbReference type="HOGENOM" id="CLU_1811600_0_0_6"/>
<dbReference type="Proteomes" id="UP000006135">
    <property type="component" value="Chromosome"/>
</dbReference>
<feature type="transmembrane region" description="Helical" evidence="1">
    <location>
        <begin position="84"/>
        <end position="104"/>
    </location>
</feature>